<dbReference type="InterPro" id="IPR016187">
    <property type="entry name" value="CTDL_fold"/>
</dbReference>
<dbReference type="GO" id="GO:0120147">
    <property type="term" value="F:formylglycine-generating oxidase activity"/>
    <property type="evidence" value="ECO:0007669"/>
    <property type="project" value="TreeGrafter"/>
</dbReference>
<dbReference type="Gene3D" id="3.90.1580.10">
    <property type="entry name" value="paralog of FGE (formylglycine-generating enzyme)"/>
    <property type="match status" value="1"/>
</dbReference>
<keyword evidence="3" id="KW-1185">Reference proteome</keyword>
<dbReference type="InterPro" id="IPR005532">
    <property type="entry name" value="SUMF_dom"/>
</dbReference>
<feature type="domain" description="Sulfatase-modifying factor enzyme-like" evidence="1">
    <location>
        <begin position="270"/>
        <end position="476"/>
    </location>
</feature>
<gene>
    <name evidence="2" type="ORF">FKZ61_10515</name>
</gene>
<dbReference type="RefSeq" id="WP_141610082.1">
    <property type="nucleotide sequence ID" value="NZ_VIGC02000011.1"/>
</dbReference>
<dbReference type="SUPFAM" id="SSF56436">
    <property type="entry name" value="C-type lectin-like"/>
    <property type="match status" value="1"/>
</dbReference>
<proteinExistence type="predicted"/>
<accession>A0A540VGG8</accession>
<dbReference type="AlphaFoldDB" id="A0A540VGG8"/>
<organism evidence="2 3">
    <name type="scientific">Litorilinea aerophila</name>
    <dbReference type="NCBI Taxonomy" id="1204385"/>
    <lineage>
        <taxon>Bacteria</taxon>
        <taxon>Bacillati</taxon>
        <taxon>Chloroflexota</taxon>
        <taxon>Caldilineae</taxon>
        <taxon>Caldilineales</taxon>
        <taxon>Caldilineaceae</taxon>
        <taxon>Litorilinea</taxon>
    </lineage>
</organism>
<evidence type="ECO:0000313" key="3">
    <source>
        <dbReference type="Proteomes" id="UP000317371"/>
    </source>
</evidence>
<dbReference type="EMBL" id="VIGC01000011">
    <property type="protein sequence ID" value="TQE95859.1"/>
    <property type="molecule type" value="Genomic_DNA"/>
</dbReference>
<comment type="caution">
    <text evidence="2">The sequence shown here is derived from an EMBL/GenBank/DDBJ whole genome shotgun (WGS) entry which is preliminary data.</text>
</comment>
<reference evidence="2 3" key="1">
    <citation type="submission" date="2019-06" db="EMBL/GenBank/DDBJ databases">
        <title>Genome sequence of Litorilinea aerophila BAA-2444.</title>
        <authorList>
            <person name="Maclea K.S."/>
            <person name="Maurais E.G."/>
            <person name="Iannazzi L.C."/>
        </authorList>
    </citation>
    <scope>NUCLEOTIDE SEQUENCE [LARGE SCALE GENOMIC DNA]</scope>
    <source>
        <strain evidence="2 3">ATCC BAA-2444</strain>
    </source>
</reference>
<dbReference type="Pfam" id="PF03781">
    <property type="entry name" value="FGE-sulfatase"/>
    <property type="match status" value="1"/>
</dbReference>
<evidence type="ECO:0000313" key="2">
    <source>
        <dbReference type="EMBL" id="TQE95859.1"/>
    </source>
</evidence>
<dbReference type="PROSITE" id="PS51257">
    <property type="entry name" value="PROKAR_LIPOPROTEIN"/>
    <property type="match status" value="1"/>
</dbReference>
<dbReference type="InParanoid" id="A0A540VGG8"/>
<sequence>MNRDVWHHLGWAAMAMALGLVVAACVATTPAGLPSQGGSLLMPNANLTALAVTVDRLRGDVRHGLVQDESVDVQPGDRIAVLEQGRGLLRFPDRLVVELFRDTQIDMADVRLEAAGFIFVRMRQAFGHTRAELTGQANARLILTTDYATITAIEDGTEFVTCHAPELTCMVTLAGATEVRAQGEVVTVRAGEATYIFPDQPPQPPTCADLSQVRRWMDAKRGSAPIDPLGALVISWGPDLPCGEEAPPAPVAEATAVSTPTETALPLPAAEGMVSIPPGEYVVGAPRADDYHVAAMRVSLPAFWLDQFEVTHEQYAAYLAATGHTPPLAWPDGTVPPGRDRHPVQGVTWEEAARYCAWALKRLPTEAEWEVAARGPGEAPALYPWGADPLAGGQVNALSPVESYPVGSVTFNRSPFDVYDQAGNVWEWVDSPYAPVLTGHRLLRGGRYGLQRDMAYRQQVAPDDDRFRSVAGFRCAADRVEGE</sequence>
<name>A0A540VGG8_9CHLR</name>
<dbReference type="OrthoDB" id="9768004at2"/>
<protein>
    <submittedName>
        <fullName evidence="2">SUMF1/EgtB/PvdOfamily nonheme iron enzyme</fullName>
    </submittedName>
</protein>
<dbReference type="InterPro" id="IPR051043">
    <property type="entry name" value="Sulfatase_Mod_Factor_Kinase"/>
</dbReference>
<dbReference type="InterPro" id="IPR042095">
    <property type="entry name" value="SUMF_sf"/>
</dbReference>
<dbReference type="PANTHER" id="PTHR23150">
    <property type="entry name" value="SULFATASE MODIFYING FACTOR 1, 2"/>
    <property type="match status" value="1"/>
</dbReference>
<dbReference type="PANTHER" id="PTHR23150:SF19">
    <property type="entry name" value="FORMYLGLYCINE-GENERATING ENZYME"/>
    <property type="match status" value="1"/>
</dbReference>
<evidence type="ECO:0000259" key="1">
    <source>
        <dbReference type="Pfam" id="PF03781"/>
    </source>
</evidence>
<dbReference type="Proteomes" id="UP000317371">
    <property type="component" value="Unassembled WGS sequence"/>
</dbReference>